<sequence>MLSTETLDEHRRMTPGERFSLTLRAIRENIPPLGAGPPELVSRRSELMRRENDLRNENMLRAFARTQDAE</sequence>
<dbReference type="Proteomes" id="UP000317909">
    <property type="component" value="Chromosome"/>
</dbReference>
<evidence type="ECO:0000313" key="1">
    <source>
        <dbReference type="EMBL" id="QDT76301.1"/>
    </source>
</evidence>
<dbReference type="EMBL" id="CP036339">
    <property type="protein sequence ID" value="QDT76301.1"/>
    <property type="molecule type" value="Genomic_DNA"/>
</dbReference>
<organism evidence="1 2">
    <name type="scientific">Lacipirellula limnantheis</name>
    <dbReference type="NCBI Taxonomy" id="2528024"/>
    <lineage>
        <taxon>Bacteria</taxon>
        <taxon>Pseudomonadati</taxon>
        <taxon>Planctomycetota</taxon>
        <taxon>Planctomycetia</taxon>
        <taxon>Pirellulales</taxon>
        <taxon>Lacipirellulaceae</taxon>
        <taxon>Lacipirellula</taxon>
    </lineage>
</organism>
<gene>
    <name evidence="1" type="ORF">I41_55510</name>
</gene>
<dbReference type="OrthoDB" id="287149at2"/>
<dbReference type="AlphaFoldDB" id="A0A517U6N8"/>
<evidence type="ECO:0000313" key="2">
    <source>
        <dbReference type="Proteomes" id="UP000317909"/>
    </source>
</evidence>
<reference evidence="1 2" key="1">
    <citation type="submission" date="2019-02" db="EMBL/GenBank/DDBJ databases">
        <title>Deep-cultivation of Planctomycetes and their phenomic and genomic characterization uncovers novel biology.</title>
        <authorList>
            <person name="Wiegand S."/>
            <person name="Jogler M."/>
            <person name="Boedeker C."/>
            <person name="Pinto D."/>
            <person name="Vollmers J."/>
            <person name="Rivas-Marin E."/>
            <person name="Kohn T."/>
            <person name="Peeters S.H."/>
            <person name="Heuer A."/>
            <person name="Rast P."/>
            <person name="Oberbeckmann S."/>
            <person name="Bunk B."/>
            <person name="Jeske O."/>
            <person name="Meyerdierks A."/>
            <person name="Storesund J.E."/>
            <person name="Kallscheuer N."/>
            <person name="Luecker S."/>
            <person name="Lage O.M."/>
            <person name="Pohl T."/>
            <person name="Merkel B.J."/>
            <person name="Hornburger P."/>
            <person name="Mueller R.-W."/>
            <person name="Bruemmer F."/>
            <person name="Labrenz M."/>
            <person name="Spormann A.M."/>
            <person name="Op den Camp H."/>
            <person name="Overmann J."/>
            <person name="Amann R."/>
            <person name="Jetten M.S.M."/>
            <person name="Mascher T."/>
            <person name="Medema M.H."/>
            <person name="Devos D.P."/>
            <person name="Kaster A.-K."/>
            <person name="Ovreas L."/>
            <person name="Rohde M."/>
            <person name="Galperin M.Y."/>
            <person name="Jogler C."/>
        </authorList>
    </citation>
    <scope>NUCLEOTIDE SEQUENCE [LARGE SCALE GENOMIC DNA]</scope>
    <source>
        <strain evidence="1 2">I41</strain>
    </source>
</reference>
<protein>
    <submittedName>
        <fullName evidence="1">Uncharacterized protein</fullName>
    </submittedName>
</protein>
<keyword evidence="2" id="KW-1185">Reference proteome</keyword>
<name>A0A517U6N8_9BACT</name>
<accession>A0A517U6N8</accession>
<dbReference type="KEGG" id="llh:I41_55510"/>
<proteinExistence type="predicted"/>
<dbReference type="RefSeq" id="WP_145436164.1">
    <property type="nucleotide sequence ID" value="NZ_CP036339.1"/>
</dbReference>